<gene>
    <name evidence="1" type="ORF">TNIN_487581</name>
</gene>
<keyword evidence="2" id="KW-1185">Reference proteome</keyword>
<evidence type="ECO:0000313" key="1">
    <source>
        <dbReference type="EMBL" id="GFS40125.1"/>
    </source>
</evidence>
<dbReference type="AlphaFoldDB" id="A0A8X6J6H6"/>
<proteinExistence type="predicted"/>
<protein>
    <submittedName>
        <fullName evidence="1">Uncharacterized protein</fullName>
    </submittedName>
</protein>
<organism evidence="1 2">
    <name type="scientific">Trichonephila inaurata madagascariensis</name>
    <dbReference type="NCBI Taxonomy" id="2747483"/>
    <lineage>
        <taxon>Eukaryota</taxon>
        <taxon>Metazoa</taxon>
        <taxon>Ecdysozoa</taxon>
        <taxon>Arthropoda</taxon>
        <taxon>Chelicerata</taxon>
        <taxon>Arachnida</taxon>
        <taxon>Araneae</taxon>
        <taxon>Araneomorphae</taxon>
        <taxon>Entelegynae</taxon>
        <taxon>Araneoidea</taxon>
        <taxon>Nephilidae</taxon>
        <taxon>Trichonephila</taxon>
        <taxon>Trichonephila inaurata</taxon>
    </lineage>
</organism>
<evidence type="ECO:0000313" key="2">
    <source>
        <dbReference type="Proteomes" id="UP000886998"/>
    </source>
</evidence>
<dbReference type="Proteomes" id="UP000886998">
    <property type="component" value="Unassembled WGS sequence"/>
</dbReference>
<reference evidence="1" key="1">
    <citation type="submission" date="2020-08" db="EMBL/GenBank/DDBJ databases">
        <title>Multicomponent nature underlies the extraordinary mechanical properties of spider dragline silk.</title>
        <authorList>
            <person name="Kono N."/>
            <person name="Nakamura H."/>
            <person name="Mori M."/>
            <person name="Yoshida Y."/>
            <person name="Ohtoshi R."/>
            <person name="Malay A.D."/>
            <person name="Moran D.A.P."/>
            <person name="Tomita M."/>
            <person name="Numata K."/>
            <person name="Arakawa K."/>
        </authorList>
    </citation>
    <scope>NUCLEOTIDE SEQUENCE</scope>
</reference>
<name>A0A8X6J6H6_9ARAC</name>
<accession>A0A8X6J6H6</accession>
<sequence length="157" mass="17238">MTILKNLRGTDIKSGLSGAETTFWPIPQGAKYCQVVTRTAPGLSQTGGKAPLTGPTNRALPPDFRGVLRRRVWFGFIFSPSVLLDDLSAADQCLIFSNPQKSWTYFSPCVFGNSNRDTGFRNEPAWDFVDSILFVVRGVGCACLLRSIYLSGKIIRG</sequence>
<dbReference type="EMBL" id="BMAV01025269">
    <property type="protein sequence ID" value="GFS40125.1"/>
    <property type="molecule type" value="Genomic_DNA"/>
</dbReference>
<comment type="caution">
    <text evidence="1">The sequence shown here is derived from an EMBL/GenBank/DDBJ whole genome shotgun (WGS) entry which is preliminary data.</text>
</comment>